<feature type="chain" id="PRO_5004674927" evidence="5">
    <location>
        <begin position="21"/>
        <end position="855"/>
    </location>
</feature>
<feature type="compositionally biased region" description="Basic and acidic residues" evidence="4">
    <location>
        <begin position="84"/>
        <end position="102"/>
    </location>
</feature>
<feature type="signal peptide" evidence="5">
    <location>
        <begin position="1"/>
        <end position="20"/>
    </location>
</feature>
<feature type="compositionally biased region" description="Low complexity" evidence="4">
    <location>
        <begin position="815"/>
        <end position="839"/>
    </location>
</feature>
<accession>U6M2W8</accession>
<gene>
    <name evidence="6" type="ORF">EMWEY_00023860</name>
</gene>
<sequence>MARRWLAFVLCAVLAVIARAAEQPQQQLQEEQQQEQQQQQQEANKNEVITPNTTPEDIIVENPPPTQDPTSRPPTGTEEVGSPEQDKDQQQQQQENKDEHQQQDQQQQQQQQQQEEEEEEDHEEEEMILGALRFDTLYKYMSSLQKKFLLAVLPDSWAVPKFIPSNNVELEQVQQFLRQLAEEIGDPITSSSSSSSSSSGGGGGSAAALIELAESNRLPAVLQANPQLPSVLKELLAASMGPLGAPKDRFILSRQFSLPSLDLIDIEEIGRLFRVPTELEFPVSPDGLSLFIPVIIKKQDIQQKGDTNSLLASIENIFIPIVSHEGDILFSNAQTIFKGIELPTTLPFEPLATFSAYQMEDTSGLWAAVKGPVLSRLSVLGYEAETLFGPVLSLVSLPRVALSLNGETAAATAAAATTGGGGGEGRQQQASLDQIVAAASSQLKQTLITLKEIGGQKGDKKKGQIQQRRQQQLFAAETLEDFLNLKFLNFTLPVVGVPVELAPGVFTPLRSYSVCSNNDCPLGLSLPSFPDFLVSPDAAVSKLQQRVETLSYELQQAVQQLQQKINSSLPQGLASAADAQGVSVDGALSAALSLSGTLQRAVSIAGEKVQRLFGLQGPPTAAAAEPAAAAAAAAADASKPPAQGEEPAGLLASLYKRSTKDGEEGGLLAPRRRLQGGLIDLPVLGGRLSTIEYAGKGSIEDLLSLRELVAAVEGFVPSEGFAAVLQLSPELHGRTLGSLFEEKLLPQQLLQQPMSALLSSSSSSSIPSPLLQLSLGDFLSLSNSVNDFFKTPLLQVPSLQQLLDRARQSPLALYSNSSSSSSSNRGRSSSTSSSKNNNSLRQREPPIAATPGLFF</sequence>
<feature type="region of interest" description="Disordered" evidence="4">
    <location>
        <begin position="186"/>
        <end position="205"/>
    </location>
</feature>
<dbReference type="GO" id="GO:0071036">
    <property type="term" value="P:nuclear polyadenylation-dependent snoRNA catabolic process"/>
    <property type="evidence" value="ECO:0007669"/>
    <property type="project" value="TreeGrafter"/>
</dbReference>
<feature type="compositionally biased region" description="Low complexity" evidence="4">
    <location>
        <begin position="23"/>
        <end position="42"/>
    </location>
</feature>
<dbReference type="GO" id="GO:0071038">
    <property type="term" value="P:TRAMP-dependent tRNA surveillance pathway"/>
    <property type="evidence" value="ECO:0007669"/>
    <property type="project" value="TreeGrafter"/>
</dbReference>
<organism evidence="6 7">
    <name type="scientific">Eimeria maxima</name>
    <name type="common">Coccidian parasite</name>
    <dbReference type="NCBI Taxonomy" id="5804"/>
    <lineage>
        <taxon>Eukaryota</taxon>
        <taxon>Sar</taxon>
        <taxon>Alveolata</taxon>
        <taxon>Apicomplexa</taxon>
        <taxon>Conoidasida</taxon>
        <taxon>Coccidia</taxon>
        <taxon>Eucoccidiorida</taxon>
        <taxon>Eimeriorina</taxon>
        <taxon>Eimeriidae</taxon>
        <taxon>Eimeria</taxon>
    </lineage>
</organism>
<dbReference type="GO" id="GO:0071031">
    <property type="term" value="P:nuclear mRNA surveillance of mRNA 3'-end processing"/>
    <property type="evidence" value="ECO:0007669"/>
    <property type="project" value="TreeGrafter"/>
</dbReference>
<dbReference type="GO" id="GO:0071039">
    <property type="term" value="P:nuclear polyadenylation-dependent CUT catabolic process"/>
    <property type="evidence" value="ECO:0007669"/>
    <property type="project" value="TreeGrafter"/>
</dbReference>
<dbReference type="GO" id="GO:0031499">
    <property type="term" value="C:TRAMP complex"/>
    <property type="evidence" value="ECO:0007669"/>
    <property type="project" value="TreeGrafter"/>
</dbReference>
<dbReference type="RefSeq" id="XP_013333439.1">
    <property type="nucleotide sequence ID" value="XM_013477985.1"/>
</dbReference>
<dbReference type="GO" id="GO:0071037">
    <property type="term" value="P:nuclear polyadenylation-dependent snRNA catabolic process"/>
    <property type="evidence" value="ECO:0007669"/>
    <property type="project" value="TreeGrafter"/>
</dbReference>
<dbReference type="InterPro" id="IPR051644">
    <property type="entry name" value="TRAMP_AT-DNA-binding"/>
</dbReference>
<dbReference type="OMA" id="DSWAVPK"/>
<evidence type="ECO:0000313" key="6">
    <source>
        <dbReference type="EMBL" id="CDJ56789.1"/>
    </source>
</evidence>
<dbReference type="OrthoDB" id="348418at2759"/>
<comment type="subcellular location">
    <subcellularLocation>
        <location evidence="1">Nucleus</location>
    </subcellularLocation>
</comment>
<dbReference type="VEuPathDB" id="ToxoDB:EMWEY_00023860"/>
<feature type="compositionally biased region" description="Low complexity" evidence="4">
    <location>
        <begin position="103"/>
        <end position="113"/>
    </location>
</feature>
<dbReference type="PANTHER" id="PTHR46543">
    <property type="entry name" value="ZINC FINGER CCHC DOMAIN-CONTAINING PROTEIN 7"/>
    <property type="match status" value="1"/>
</dbReference>
<feature type="region of interest" description="Disordered" evidence="4">
    <location>
        <begin position="813"/>
        <end position="855"/>
    </location>
</feature>
<keyword evidence="3" id="KW-0539">Nucleus</keyword>
<dbReference type="EMBL" id="HG719110">
    <property type="protein sequence ID" value="CDJ56789.1"/>
    <property type="molecule type" value="Genomic_DNA"/>
</dbReference>
<evidence type="ECO:0000313" key="7">
    <source>
        <dbReference type="Proteomes" id="UP000030763"/>
    </source>
</evidence>
<keyword evidence="5" id="KW-0732">Signal</keyword>
<keyword evidence="7" id="KW-1185">Reference proteome</keyword>
<dbReference type="GO" id="GO:0071035">
    <property type="term" value="P:nuclear polyadenylation-dependent rRNA catabolic process"/>
    <property type="evidence" value="ECO:0007669"/>
    <property type="project" value="TreeGrafter"/>
</dbReference>
<evidence type="ECO:0000256" key="3">
    <source>
        <dbReference type="ARBA" id="ARBA00023242"/>
    </source>
</evidence>
<dbReference type="Proteomes" id="UP000030763">
    <property type="component" value="Unassembled WGS sequence"/>
</dbReference>
<dbReference type="PANTHER" id="PTHR46543:SF2">
    <property type="entry name" value="AGAP013096-PA"/>
    <property type="match status" value="1"/>
</dbReference>
<name>U6M2W8_EIMMA</name>
<dbReference type="GO" id="GO:0003723">
    <property type="term" value="F:RNA binding"/>
    <property type="evidence" value="ECO:0007669"/>
    <property type="project" value="TreeGrafter"/>
</dbReference>
<keyword evidence="2" id="KW-0677">Repeat</keyword>
<dbReference type="GeneID" id="25336372"/>
<dbReference type="AlphaFoldDB" id="U6M2W8"/>
<feature type="compositionally biased region" description="Acidic residues" evidence="4">
    <location>
        <begin position="114"/>
        <end position="125"/>
    </location>
</feature>
<evidence type="ECO:0000256" key="4">
    <source>
        <dbReference type="SAM" id="MobiDB-lite"/>
    </source>
</evidence>
<evidence type="ECO:0000256" key="5">
    <source>
        <dbReference type="SAM" id="SignalP"/>
    </source>
</evidence>
<reference evidence="6" key="1">
    <citation type="submission" date="2013-10" db="EMBL/GenBank/DDBJ databases">
        <title>Genomic analysis of the causative agents of coccidiosis in chickens.</title>
        <authorList>
            <person name="Reid A.J."/>
            <person name="Blake D."/>
            <person name="Billington K."/>
            <person name="Browne H."/>
            <person name="Dunn M."/>
            <person name="Hung S."/>
            <person name="Kawahara F."/>
            <person name="Miranda-Saavedra D."/>
            <person name="Mourier T."/>
            <person name="Nagra H."/>
            <person name="Otto T.D."/>
            <person name="Rawlings N."/>
            <person name="Sanchez A."/>
            <person name="Sanders M."/>
            <person name="Subramaniam C."/>
            <person name="Tay Y."/>
            <person name="Dear P."/>
            <person name="Doerig C."/>
            <person name="Gruber A."/>
            <person name="Parkinson J."/>
            <person name="Shirley M."/>
            <person name="Wan K.L."/>
            <person name="Berriman M."/>
            <person name="Tomley F."/>
            <person name="Pain A."/>
        </authorList>
    </citation>
    <scope>NUCLEOTIDE SEQUENCE [LARGE SCALE GENOMIC DNA]</scope>
    <source>
        <strain evidence="6">Weybridge</strain>
    </source>
</reference>
<proteinExistence type="predicted"/>
<reference evidence="6" key="2">
    <citation type="submission" date="2013-10" db="EMBL/GenBank/DDBJ databases">
        <authorList>
            <person name="Aslett M."/>
        </authorList>
    </citation>
    <scope>NUCLEOTIDE SEQUENCE [LARGE SCALE GENOMIC DNA]</scope>
    <source>
        <strain evidence="6">Weybridge</strain>
    </source>
</reference>
<evidence type="ECO:0000256" key="1">
    <source>
        <dbReference type="ARBA" id="ARBA00004123"/>
    </source>
</evidence>
<evidence type="ECO:0000256" key="2">
    <source>
        <dbReference type="ARBA" id="ARBA00022737"/>
    </source>
</evidence>
<protein>
    <submittedName>
        <fullName evidence="6">Uncharacterized protein</fullName>
    </submittedName>
</protein>
<feature type="region of interest" description="Disordered" evidence="4">
    <location>
        <begin position="23"/>
        <end position="125"/>
    </location>
</feature>